<feature type="transmembrane region" description="Helical" evidence="8">
    <location>
        <begin position="67"/>
        <end position="88"/>
    </location>
</feature>
<reference evidence="10" key="1">
    <citation type="submission" date="2024-02" db="UniProtKB">
        <authorList>
            <consortium name="WormBaseParasite"/>
        </authorList>
    </citation>
    <scope>IDENTIFICATION</scope>
</reference>
<evidence type="ECO:0000256" key="4">
    <source>
        <dbReference type="ARBA" id="ARBA00022597"/>
    </source>
</evidence>
<feature type="transmembrane region" description="Helical" evidence="8">
    <location>
        <begin position="151"/>
        <end position="170"/>
    </location>
</feature>
<keyword evidence="3" id="KW-0813">Transport</keyword>
<feature type="transmembrane region" description="Helical" evidence="8">
    <location>
        <begin position="224"/>
        <end position="245"/>
    </location>
</feature>
<feature type="transmembrane region" description="Helical" evidence="8">
    <location>
        <begin position="121"/>
        <end position="139"/>
    </location>
</feature>
<keyword evidence="4" id="KW-0762">Sugar transport</keyword>
<evidence type="ECO:0000256" key="7">
    <source>
        <dbReference type="ARBA" id="ARBA00023136"/>
    </source>
</evidence>
<evidence type="ECO:0000256" key="8">
    <source>
        <dbReference type="SAM" id="Phobius"/>
    </source>
</evidence>
<keyword evidence="6 8" id="KW-1133">Transmembrane helix</keyword>
<evidence type="ECO:0000313" key="9">
    <source>
        <dbReference type="Proteomes" id="UP000887575"/>
    </source>
</evidence>
<dbReference type="GO" id="GO:0000139">
    <property type="term" value="C:Golgi membrane"/>
    <property type="evidence" value="ECO:0007669"/>
    <property type="project" value="TreeGrafter"/>
</dbReference>
<evidence type="ECO:0000256" key="3">
    <source>
        <dbReference type="ARBA" id="ARBA00022448"/>
    </source>
</evidence>
<dbReference type="GO" id="GO:0005464">
    <property type="term" value="F:UDP-xylose transmembrane transporter activity"/>
    <property type="evidence" value="ECO:0007669"/>
    <property type="project" value="TreeGrafter"/>
</dbReference>
<evidence type="ECO:0000256" key="1">
    <source>
        <dbReference type="ARBA" id="ARBA00004127"/>
    </source>
</evidence>
<dbReference type="GO" id="GO:0005462">
    <property type="term" value="F:UDP-N-acetylglucosamine transmembrane transporter activity"/>
    <property type="evidence" value="ECO:0007669"/>
    <property type="project" value="TreeGrafter"/>
</dbReference>
<keyword evidence="9" id="KW-1185">Reference proteome</keyword>
<evidence type="ECO:0000256" key="2">
    <source>
        <dbReference type="ARBA" id="ARBA00010694"/>
    </source>
</evidence>
<name>A0AAF3J4Q8_9BILA</name>
<accession>A0AAF3J4Q8</accession>
<dbReference type="PANTHER" id="PTHR10778:SF4">
    <property type="entry name" value="NUCLEOTIDE SUGAR TRANSPORTER SLC35B4"/>
    <property type="match status" value="1"/>
</dbReference>
<feature type="transmembrane region" description="Helical" evidence="8">
    <location>
        <begin position="94"/>
        <end position="112"/>
    </location>
</feature>
<organism evidence="9 10">
    <name type="scientific">Mesorhabditis belari</name>
    <dbReference type="NCBI Taxonomy" id="2138241"/>
    <lineage>
        <taxon>Eukaryota</taxon>
        <taxon>Metazoa</taxon>
        <taxon>Ecdysozoa</taxon>
        <taxon>Nematoda</taxon>
        <taxon>Chromadorea</taxon>
        <taxon>Rhabditida</taxon>
        <taxon>Rhabditina</taxon>
        <taxon>Rhabditomorpha</taxon>
        <taxon>Rhabditoidea</taxon>
        <taxon>Rhabditidae</taxon>
        <taxon>Mesorhabditinae</taxon>
        <taxon>Mesorhabditis</taxon>
    </lineage>
</organism>
<dbReference type="InterPro" id="IPR013657">
    <property type="entry name" value="SCL35B1-4/HUT1"/>
</dbReference>
<keyword evidence="5 8" id="KW-0812">Transmembrane</keyword>
<comment type="subcellular location">
    <subcellularLocation>
        <location evidence="1">Endomembrane system</location>
        <topology evidence="1">Multi-pass membrane protein</topology>
    </subcellularLocation>
</comment>
<evidence type="ECO:0000313" key="10">
    <source>
        <dbReference type="WBParaSite" id="MBELARI_LOCUS16071"/>
    </source>
</evidence>
<evidence type="ECO:0000256" key="5">
    <source>
        <dbReference type="ARBA" id="ARBA00022692"/>
    </source>
</evidence>
<keyword evidence="7 8" id="KW-0472">Membrane</keyword>
<proteinExistence type="inferred from homology"/>
<protein>
    <submittedName>
        <fullName evidence="10">Uncharacterized protein</fullName>
    </submittedName>
</protein>
<dbReference type="WBParaSite" id="MBELARI_LOCUS16071">
    <property type="protein sequence ID" value="MBELARI_LOCUS16071"/>
    <property type="gene ID" value="MBELARI_LOCUS16071"/>
</dbReference>
<dbReference type="Pfam" id="PF08449">
    <property type="entry name" value="UAA"/>
    <property type="match status" value="2"/>
</dbReference>
<comment type="similarity">
    <text evidence="2">Belongs to the nucleotide-sugar transporter family. SLC35B subfamily.</text>
</comment>
<feature type="transmembrane region" description="Helical" evidence="8">
    <location>
        <begin position="251"/>
        <end position="272"/>
    </location>
</feature>
<dbReference type="Proteomes" id="UP000887575">
    <property type="component" value="Unassembled WGS sequence"/>
</dbReference>
<evidence type="ECO:0000256" key="6">
    <source>
        <dbReference type="ARBA" id="ARBA00022989"/>
    </source>
</evidence>
<dbReference type="AlphaFoldDB" id="A0AAF3J4Q8"/>
<sequence length="287" mass="32886">MSTTGTIFGLLGSCIGCMAMIEDMRRQEAQTVQLINVAGFGACALYGLIWTSKFFTVKNKIPMSAYFPLVILSCFTNQLNMQALSFYLPFPLHIVLRSGSLITSLTLDVFWLKKRYSSRKYISVFLVTTGIITCTLASSQKVKPINNCMNILGKCYLHFFGLLCLFPWFFQMKKAMGAMIDSPNLNLFDESFGPKLVIELITMSLFQFFCLRSVFRLNALVEPLTLILVLTLRKFLSLIFSIFYFQNPFTFLHWFGTFFVFFGAILFEDVLVKKVYKEKTFVNKCII</sequence>
<dbReference type="GO" id="GO:0005789">
    <property type="term" value="C:endoplasmic reticulum membrane"/>
    <property type="evidence" value="ECO:0007669"/>
    <property type="project" value="TreeGrafter"/>
</dbReference>
<feature type="transmembrane region" description="Helical" evidence="8">
    <location>
        <begin position="35"/>
        <end position="55"/>
    </location>
</feature>
<dbReference type="PANTHER" id="PTHR10778">
    <property type="entry name" value="SOLUTE CARRIER FAMILY 35 MEMBER B"/>
    <property type="match status" value="1"/>
</dbReference>